<evidence type="ECO:0000313" key="2">
    <source>
        <dbReference type="EMBL" id="RKX69079.1"/>
    </source>
</evidence>
<evidence type="ECO:0000259" key="1">
    <source>
        <dbReference type="Pfam" id="PF01370"/>
    </source>
</evidence>
<dbReference type="InterPro" id="IPR036291">
    <property type="entry name" value="NAD(P)-bd_dom_sf"/>
</dbReference>
<accession>A0A660SE69</accession>
<protein>
    <recommendedName>
        <fullName evidence="1">NAD-dependent epimerase/dehydratase domain-containing protein</fullName>
    </recommendedName>
</protein>
<reference evidence="2 3" key="1">
    <citation type="submission" date="2018-06" db="EMBL/GenBank/DDBJ databases">
        <title>Extensive metabolic versatility and redundancy in microbially diverse, dynamic hydrothermal sediments.</title>
        <authorList>
            <person name="Dombrowski N."/>
            <person name="Teske A."/>
            <person name="Baker B.J."/>
        </authorList>
    </citation>
    <scope>NUCLEOTIDE SEQUENCE [LARGE SCALE GENOMIC DNA]</scope>
    <source>
        <strain evidence="2">B10_G13</strain>
    </source>
</reference>
<dbReference type="EMBL" id="QNBD01000218">
    <property type="protein sequence ID" value="RKX69079.1"/>
    <property type="molecule type" value="Genomic_DNA"/>
</dbReference>
<dbReference type="PANTHER" id="PTHR43245:SF13">
    <property type="entry name" value="UDP-D-APIOSE_UDP-D-XYLOSE SYNTHASE 2"/>
    <property type="match status" value="1"/>
</dbReference>
<evidence type="ECO:0000313" key="3">
    <source>
        <dbReference type="Proteomes" id="UP000271125"/>
    </source>
</evidence>
<comment type="caution">
    <text evidence="2">The sequence shown here is derived from an EMBL/GenBank/DDBJ whole genome shotgun (WGS) entry which is preliminary data.</text>
</comment>
<dbReference type="AlphaFoldDB" id="A0A660SE69"/>
<name>A0A660SE69_UNCT6</name>
<dbReference type="PANTHER" id="PTHR43245">
    <property type="entry name" value="BIFUNCTIONAL POLYMYXIN RESISTANCE PROTEIN ARNA"/>
    <property type="match status" value="1"/>
</dbReference>
<organism evidence="2 3">
    <name type="scientific">candidate division TA06 bacterium</name>
    <dbReference type="NCBI Taxonomy" id="2250710"/>
    <lineage>
        <taxon>Bacteria</taxon>
        <taxon>Bacteria division TA06</taxon>
    </lineage>
</organism>
<dbReference type="Pfam" id="PF01370">
    <property type="entry name" value="Epimerase"/>
    <property type="match status" value="1"/>
</dbReference>
<dbReference type="InterPro" id="IPR001509">
    <property type="entry name" value="Epimerase_deHydtase"/>
</dbReference>
<dbReference type="SUPFAM" id="SSF51735">
    <property type="entry name" value="NAD(P)-binding Rossmann-fold domains"/>
    <property type="match status" value="1"/>
</dbReference>
<proteinExistence type="predicted"/>
<feature type="non-terminal residue" evidence="2">
    <location>
        <position position="237"/>
    </location>
</feature>
<sequence length="237" mass="27285">MRKKKIFITGGYGFIGSNLVNFLKDKYDLTLWDKDICEGIEIKNNFDYIFHLAANTDSRFPDDIEMYRNNILGFLKVLEFALSGKSKLIYASSAACYGCKDNKIINAYAHSKMIIDEIAKRFFKKMKIVGLRPFNVFGKGELMKGKNASVITQWREQILSGKRPVIFKGNYRRDFIYVKDVVRGFEQAMRLPNGIYDLGTGIATDFREVLKIVIETLGVSVKPKFVRNPFKGTYQEY</sequence>
<feature type="domain" description="NAD-dependent epimerase/dehydratase" evidence="1">
    <location>
        <begin position="6"/>
        <end position="193"/>
    </location>
</feature>
<gene>
    <name evidence="2" type="ORF">DRP43_04795</name>
</gene>
<dbReference type="Proteomes" id="UP000271125">
    <property type="component" value="Unassembled WGS sequence"/>
</dbReference>
<dbReference type="InterPro" id="IPR050177">
    <property type="entry name" value="Lipid_A_modif_metabolic_enz"/>
</dbReference>
<dbReference type="Gene3D" id="3.40.50.720">
    <property type="entry name" value="NAD(P)-binding Rossmann-like Domain"/>
    <property type="match status" value="1"/>
</dbReference>